<dbReference type="InterPro" id="IPR006680">
    <property type="entry name" value="Amidohydro-rel"/>
</dbReference>
<feature type="domain" description="Amidohydrolase-related" evidence="3">
    <location>
        <begin position="32"/>
        <end position="418"/>
    </location>
</feature>
<reference evidence="4 5" key="1">
    <citation type="submission" date="2019-03" db="EMBL/GenBank/DDBJ databases">
        <title>Rhodosporidium diobovatum UCD-FST 08-225 genome sequencing, assembly, and annotation.</title>
        <authorList>
            <person name="Fakankun I.U."/>
            <person name="Fristensky B."/>
            <person name="Levin D.B."/>
        </authorList>
    </citation>
    <scope>NUCLEOTIDE SEQUENCE [LARGE SCALE GENOMIC DNA]</scope>
    <source>
        <strain evidence="4 5">UCD-FST 08-225</strain>
    </source>
</reference>
<dbReference type="OrthoDB" id="2135488at2759"/>
<sequence length="419" mass="45824">MQQGKRAPPKLDLRAFQAPPTPSRRNHPDGLVDTHIHLWTQEQLATGRIKWPVREGGLPQLSGPHELDAYGAVVEGGMQLVGGGKSEYRGVVFVQAEAEHDDNDADGSTGGWDAALNEVETVCSAALDSKVPLLALVPWAPVHHGRAALSLFHSRLLALPSLQALAERLGYAPVKSFRYLLQDSPPGFFQRDAFVDGLKWLGEQGYAFDMTLDVTHQETGRSKVLEDAIDAIERVREGQEPGKQTVFILDHFAKPPLTADPSFPRSATLTAYIEALYQLALVPNVYLKLSALLDSADRETVAAAFDEFRTGEYKRERKDEAYDRLRSRICAVLEPAIEAFGESRILIGSDWPMFRACTLPPTSTSPAAVHCSSIDPAAESAAWAFEMQLYLDCLTGIGLEGDALDAVFEGNARRAYGLA</sequence>
<dbReference type="Pfam" id="PF04909">
    <property type="entry name" value="Amidohydro_2"/>
    <property type="match status" value="1"/>
</dbReference>
<evidence type="ECO:0000256" key="2">
    <source>
        <dbReference type="SAM" id="MobiDB-lite"/>
    </source>
</evidence>
<dbReference type="PANTHER" id="PTHR43569">
    <property type="entry name" value="AMIDOHYDROLASE"/>
    <property type="match status" value="1"/>
</dbReference>
<dbReference type="Proteomes" id="UP000311382">
    <property type="component" value="Unassembled WGS sequence"/>
</dbReference>
<organism evidence="4 5">
    <name type="scientific">Rhodotorula diobovata</name>
    <dbReference type="NCBI Taxonomy" id="5288"/>
    <lineage>
        <taxon>Eukaryota</taxon>
        <taxon>Fungi</taxon>
        <taxon>Dikarya</taxon>
        <taxon>Basidiomycota</taxon>
        <taxon>Pucciniomycotina</taxon>
        <taxon>Microbotryomycetes</taxon>
        <taxon>Sporidiobolales</taxon>
        <taxon>Sporidiobolaceae</taxon>
        <taxon>Rhodotorula</taxon>
    </lineage>
</organism>
<feature type="region of interest" description="Disordered" evidence="2">
    <location>
        <begin position="1"/>
        <end position="29"/>
    </location>
</feature>
<proteinExistence type="inferred from homology"/>
<comment type="similarity">
    <text evidence="1">Belongs to the metallo-dependent hydrolases superfamily.</text>
</comment>
<keyword evidence="5" id="KW-1185">Reference proteome</keyword>
<dbReference type="STRING" id="5288.A0A5C5FZR8"/>
<dbReference type="AlphaFoldDB" id="A0A5C5FZR8"/>
<evidence type="ECO:0000313" key="4">
    <source>
        <dbReference type="EMBL" id="TNY22155.1"/>
    </source>
</evidence>
<name>A0A5C5FZR8_9BASI</name>
<dbReference type="InterPro" id="IPR052350">
    <property type="entry name" value="Metallo-dep_Lactonases"/>
</dbReference>
<comment type="caution">
    <text evidence="4">The sequence shown here is derived from an EMBL/GenBank/DDBJ whole genome shotgun (WGS) entry which is preliminary data.</text>
</comment>
<accession>A0A5C5FZR8</accession>
<evidence type="ECO:0000313" key="5">
    <source>
        <dbReference type="Proteomes" id="UP000311382"/>
    </source>
</evidence>
<dbReference type="InterPro" id="IPR032466">
    <property type="entry name" value="Metal_Hydrolase"/>
</dbReference>
<dbReference type="EMBL" id="SOZI01000030">
    <property type="protein sequence ID" value="TNY22155.1"/>
    <property type="molecule type" value="Genomic_DNA"/>
</dbReference>
<dbReference type="Gene3D" id="3.20.20.140">
    <property type="entry name" value="Metal-dependent hydrolases"/>
    <property type="match status" value="1"/>
</dbReference>
<dbReference type="GO" id="GO:0016787">
    <property type="term" value="F:hydrolase activity"/>
    <property type="evidence" value="ECO:0007669"/>
    <property type="project" value="InterPro"/>
</dbReference>
<dbReference type="SUPFAM" id="SSF51556">
    <property type="entry name" value="Metallo-dependent hydrolases"/>
    <property type="match status" value="1"/>
</dbReference>
<dbReference type="PANTHER" id="PTHR43569:SF2">
    <property type="entry name" value="AMIDOHYDROLASE-RELATED DOMAIN-CONTAINING PROTEIN"/>
    <property type="match status" value="1"/>
</dbReference>
<gene>
    <name evidence="4" type="ORF">DMC30DRAFT_445546</name>
</gene>
<evidence type="ECO:0000259" key="3">
    <source>
        <dbReference type="Pfam" id="PF04909"/>
    </source>
</evidence>
<evidence type="ECO:0000256" key="1">
    <source>
        <dbReference type="ARBA" id="ARBA00038310"/>
    </source>
</evidence>
<protein>
    <recommendedName>
        <fullName evidence="3">Amidohydrolase-related domain-containing protein</fullName>
    </recommendedName>
</protein>